<dbReference type="Pfam" id="PF12796">
    <property type="entry name" value="Ank_2"/>
    <property type="match status" value="1"/>
</dbReference>
<dbReference type="PANTHER" id="PTHR24126:SF14">
    <property type="entry name" value="ANK_REP_REGION DOMAIN-CONTAINING PROTEIN"/>
    <property type="match status" value="1"/>
</dbReference>
<dbReference type="AlphaFoldDB" id="A0AAV7I7P5"/>
<dbReference type="Gene3D" id="1.25.40.20">
    <property type="entry name" value="Ankyrin repeat-containing domain"/>
    <property type="match status" value="1"/>
</dbReference>
<dbReference type="PANTHER" id="PTHR24126">
    <property type="entry name" value="ANKYRIN REPEAT, PH AND SEC7 DOMAIN CONTAINING PROTEIN SECG-RELATED"/>
    <property type="match status" value="1"/>
</dbReference>
<evidence type="ECO:0000256" key="2">
    <source>
        <dbReference type="ARBA" id="ARBA00023043"/>
    </source>
</evidence>
<dbReference type="EMBL" id="JAHXZJ010002237">
    <property type="protein sequence ID" value="KAH0546755.1"/>
    <property type="molecule type" value="Genomic_DNA"/>
</dbReference>
<keyword evidence="5" id="KW-1185">Reference proteome</keyword>
<dbReference type="SUPFAM" id="SSF48403">
    <property type="entry name" value="Ankyrin repeat"/>
    <property type="match status" value="1"/>
</dbReference>
<dbReference type="Proteomes" id="UP000826195">
    <property type="component" value="Unassembled WGS sequence"/>
</dbReference>
<organism evidence="4 5">
    <name type="scientific">Cotesia glomerata</name>
    <name type="common">Lepidopteran parasitic wasp</name>
    <name type="synonym">Apanteles glomeratus</name>
    <dbReference type="NCBI Taxonomy" id="32391"/>
    <lineage>
        <taxon>Eukaryota</taxon>
        <taxon>Metazoa</taxon>
        <taxon>Ecdysozoa</taxon>
        <taxon>Arthropoda</taxon>
        <taxon>Hexapoda</taxon>
        <taxon>Insecta</taxon>
        <taxon>Pterygota</taxon>
        <taxon>Neoptera</taxon>
        <taxon>Endopterygota</taxon>
        <taxon>Hymenoptera</taxon>
        <taxon>Apocrita</taxon>
        <taxon>Ichneumonoidea</taxon>
        <taxon>Braconidae</taxon>
        <taxon>Microgastrinae</taxon>
        <taxon>Cotesia</taxon>
    </lineage>
</organism>
<evidence type="ECO:0000313" key="4">
    <source>
        <dbReference type="EMBL" id="KAH0546755.1"/>
    </source>
</evidence>
<dbReference type="PROSITE" id="PS50088">
    <property type="entry name" value="ANK_REPEAT"/>
    <property type="match status" value="1"/>
</dbReference>
<reference evidence="4 5" key="1">
    <citation type="journal article" date="2021" name="J. Hered.">
        <title>A chromosome-level genome assembly of the parasitoid wasp, Cotesia glomerata (Hymenoptera: Braconidae).</title>
        <authorList>
            <person name="Pinto B.J."/>
            <person name="Weis J.J."/>
            <person name="Gamble T."/>
            <person name="Ode P.J."/>
            <person name="Paul R."/>
            <person name="Zaspel J.M."/>
        </authorList>
    </citation>
    <scope>NUCLEOTIDE SEQUENCE [LARGE SCALE GENOMIC DNA]</scope>
    <source>
        <strain evidence="4">CgM1</strain>
    </source>
</reference>
<accession>A0AAV7I7P5</accession>
<name>A0AAV7I7P5_COTGL</name>
<evidence type="ECO:0000256" key="1">
    <source>
        <dbReference type="ARBA" id="ARBA00022737"/>
    </source>
</evidence>
<keyword evidence="2 3" id="KW-0040">ANK repeat</keyword>
<feature type="repeat" description="ANK" evidence="3">
    <location>
        <begin position="97"/>
        <end position="129"/>
    </location>
</feature>
<dbReference type="SMART" id="SM00248">
    <property type="entry name" value="ANK"/>
    <property type="match status" value="4"/>
</dbReference>
<evidence type="ECO:0000256" key="3">
    <source>
        <dbReference type="PROSITE-ProRule" id="PRU00023"/>
    </source>
</evidence>
<dbReference type="PROSITE" id="PS50297">
    <property type="entry name" value="ANK_REP_REGION"/>
    <property type="match status" value="1"/>
</dbReference>
<keyword evidence="1" id="KW-0677">Repeat</keyword>
<protein>
    <submittedName>
        <fullName evidence="4">Uncharacterized protein</fullName>
    </submittedName>
</protein>
<proteinExistence type="predicted"/>
<sequence length="457" mass="52601">MIQGSNANFKVMDTSTLISHSANHDANNLFYHAIKTLNWGVIKKYLKNGADINGSLVSSGPQAGYTALHLACMEKHQYKALKLLQMFSPDVNVVADDGTQPIHIACLFRNEKIFCKLLDAGANVEAELTQDHLKNFKYFVWSDDFNGKMTLLTFAVLNDRFEYIETLLKHNANIKWHKDDHLHALDALIHASVDIHATVKGDRSTLFINVAAYRGCYEIVQLLQAYYAFAGKSRNLFYATRLVEDLDKYFRKHKNLFGNNYSRDKIDSQRQSNLESILTELVSRCTFGLPALKKEKKVMKRLMVKNCEIINVVCNHVIYFIHGTLKKTIITFGNQSMTLYDLAVKVFNKKTLLRLVRNENFIIAFKDVYEKMKSYGIRNEEFLVMLALRIEKGQIRIELLKKVKEIAQLTEAIPLPYEIILEIIEFLENENLEILINAFDAQFQSLQQSYTSFLLKN</sequence>
<comment type="caution">
    <text evidence="4">The sequence shown here is derived from an EMBL/GenBank/DDBJ whole genome shotgun (WGS) entry which is preliminary data.</text>
</comment>
<dbReference type="InterPro" id="IPR036770">
    <property type="entry name" value="Ankyrin_rpt-contain_sf"/>
</dbReference>
<gene>
    <name evidence="4" type="ORF">KQX54_014697</name>
</gene>
<evidence type="ECO:0000313" key="5">
    <source>
        <dbReference type="Proteomes" id="UP000826195"/>
    </source>
</evidence>
<dbReference type="InterPro" id="IPR002110">
    <property type="entry name" value="Ankyrin_rpt"/>
</dbReference>